<keyword evidence="2" id="KW-1185">Reference proteome</keyword>
<dbReference type="EMBL" id="JAAPAO010000159">
    <property type="protein sequence ID" value="KAF4670101.1"/>
    <property type="molecule type" value="Genomic_DNA"/>
</dbReference>
<name>A0A7J6MGJ9_PERCH</name>
<organism evidence="1 2">
    <name type="scientific">Perkinsus chesapeaki</name>
    <name type="common">Clam parasite</name>
    <name type="synonym">Perkinsus andrewsi</name>
    <dbReference type="NCBI Taxonomy" id="330153"/>
    <lineage>
        <taxon>Eukaryota</taxon>
        <taxon>Sar</taxon>
        <taxon>Alveolata</taxon>
        <taxon>Perkinsozoa</taxon>
        <taxon>Perkinsea</taxon>
        <taxon>Perkinsida</taxon>
        <taxon>Perkinsidae</taxon>
        <taxon>Perkinsus</taxon>
    </lineage>
</organism>
<evidence type="ECO:0000313" key="2">
    <source>
        <dbReference type="Proteomes" id="UP000591131"/>
    </source>
</evidence>
<gene>
    <name evidence="1" type="ORF">FOL47_002219</name>
</gene>
<proteinExistence type="predicted"/>
<reference evidence="1 2" key="1">
    <citation type="submission" date="2020-04" db="EMBL/GenBank/DDBJ databases">
        <title>Perkinsus chesapeaki whole genome sequence.</title>
        <authorList>
            <person name="Bogema D.R."/>
        </authorList>
    </citation>
    <scope>NUCLEOTIDE SEQUENCE [LARGE SCALE GENOMIC DNA]</scope>
    <source>
        <strain evidence="1">ATCC PRA-425</strain>
    </source>
</reference>
<dbReference type="Proteomes" id="UP000591131">
    <property type="component" value="Unassembled WGS sequence"/>
</dbReference>
<comment type="caution">
    <text evidence="1">The sequence shown here is derived from an EMBL/GenBank/DDBJ whole genome shotgun (WGS) entry which is preliminary data.</text>
</comment>
<protein>
    <submittedName>
        <fullName evidence="1">Uncharacterized protein</fullName>
    </submittedName>
</protein>
<sequence>MLLQLLGSKNGCNGAMPESGLYAGQTEKYYFHWVVRAAAPAANDGKVSINASRLDVPDVKNLFCDDVSYWQGPEPMNTMDLDRDNEGLISLSNKLGINPREWWGFSHDFFWIEAFGVRLELVG</sequence>
<accession>A0A7J6MGJ9</accession>
<dbReference type="AlphaFoldDB" id="A0A7J6MGJ9"/>
<evidence type="ECO:0000313" key="1">
    <source>
        <dbReference type="EMBL" id="KAF4670101.1"/>
    </source>
</evidence>